<dbReference type="EMBL" id="JAEAOA010001478">
    <property type="protein sequence ID" value="KAK3577646.1"/>
    <property type="molecule type" value="Genomic_DNA"/>
</dbReference>
<evidence type="ECO:0000259" key="1">
    <source>
        <dbReference type="Pfam" id="PF03417"/>
    </source>
</evidence>
<comment type="caution">
    <text evidence="2">The sequence shown here is derived from an EMBL/GenBank/DDBJ whole genome shotgun (WGS) entry which is preliminary data.</text>
</comment>
<reference evidence="2" key="1">
    <citation type="journal article" date="2021" name="Genome Biol. Evol.">
        <title>A High-Quality Reference Genome for a Parasitic Bivalve with Doubly Uniparental Inheritance (Bivalvia: Unionida).</title>
        <authorList>
            <person name="Smith C.H."/>
        </authorList>
    </citation>
    <scope>NUCLEOTIDE SEQUENCE</scope>
    <source>
        <strain evidence="2">CHS0354</strain>
    </source>
</reference>
<dbReference type="Proteomes" id="UP001195483">
    <property type="component" value="Unassembled WGS sequence"/>
</dbReference>
<evidence type="ECO:0000313" key="2">
    <source>
        <dbReference type="EMBL" id="KAK3577646.1"/>
    </source>
</evidence>
<dbReference type="InterPro" id="IPR047801">
    <property type="entry name" value="Peptidase_C45"/>
</dbReference>
<dbReference type="Pfam" id="PF03417">
    <property type="entry name" value="AAT"/>
    <property type="match status" value="1"/>
</dbReference>
<gene>
    <name evidence="2" type="ORF">CHS0354_024953</name>
</gene>
<accession>A0AAE0RQ66</accession>
<name>A0AAE0RQ66_9BIVA</name>
<dbReference type="InterPro" id="IPR005079">
    <property type="entry name" value="Peptidase_C45_hydrolase"/>
</dbReference>
<dbReference type="InterPro" id="IPR047794">
    <property type="entry name" value="C45_proenzyme-like"/>
</dbReference>
<organism evidence="2 3">
    <name type="scientific">Potamilus streckersoni</name>
    <dbReference type="NCBI Taxonomy" id="2493646"/>
    <lineage>
        <taxon>Eukaryota</taxon>
        <taxon>Metazoa</taxon>
        <taxon>Spiralia</taxon>
        <taxon>Lophotrochozoa</taxon>
        <taxon>Mollusca</taxon>
        <taxon>Bivalvia</taxon>
        <taxon>Autobranchia</taxon>
        <taxon>Heteroconchia</taxon>
        <taxon>Palaeoheterodonta</taxon>
        <taxon>Unionida</taxon>
        <taxon>Unionoidea</taxon>
        <taxon>Unionidae</taxon>
        <taxon>Ambleminae</taxon>
        <taxon>Lampsilini</taxon>
        <taxon>Potamilus</taxon>
    </lineage>
</organism>
<proteinExistence type="predicted"/>
<protein>
    <recommendedName>
        <fullName evidence="1">Peptidase C45 hydrolase domain-containing protein</fullName>
    </recommendedName>
</protein>
<keyword evidence="3" id="KW-1185">Reference proteome</keyword>
<dbReference type="NCBIfam" id="NF040521">
    <property type="entry name" value="C45_proenzyme"/>
    <property type="match status" value="1"/>
</dbReference>
<reference evidence="2" key="2">
    <citation type="journal article" date="2021" name="Genome Biol. Evol.">
        <title>Developing a high-quality reference genome for a parasitic bivalve with doubly uniparental inheritance (Bivalvia: Unionida).</title>
        <authorList>
            <person name="Smith C.H."/>
        </authorList>
    </citation>
    <scope>NUCLEOTIDE SEQUENCE</scope>
    <source>
        <strain evidence="2">CHS0354</strain>
        <tissue evidence="2">Mantle</tissue>
    </source>
</reference>
<dbReference type="Gene3D" id="3.60.60.10">
    <property type="entry name" value="Penicillin V Acylase, Chain A"/>
    <property type="match status" value="1"/>
</dbReference>
<sequence>MAHKENAQRLPVLFTSGTYYEVGHNVGTVFKEWIHKYFNASLIPSHLLPFYNTHKGREIFDEYLKASESSFPQYVTELRGMSDGSGMPFENLFLLNIAKETYFLDLMEAKHNPEQHIHGCSSVYLNTPDLKILAQNEDIDSFGEPYFYIISAHIIDPGAQKGTVTCEEEHFTALSCPEMLPGFTFGFNKYGLAYAINATVPMKGSVGGTPAGLITRGLLSASSVDEMVRISRNEGYGASDGFNANIASVNHNEMWSLEVGPGKFESPLKLTTIHEQVDPDKPCHYFHFNSYYHLKDVEQNFNLPSSNARTKRAREMLPPRTLKDIKAVLGDTQNKMYPIYRCAKGPDPSLTGSTVVFDLLKKTMEVYTENPKKDNAPLVKLPLTL</sequence>
<dbReference type="AlphaFoldDB" id="A0AAE0RQ66"/>
<evidence type="ECO:0000313" key="3">
    <source>
        <dbReference type="Proteomes" id="UP001195483"/>
    </source>
</evidence>
<reference evidence="2" key="3">
    <citation type="submission" date="2023-05" db="EMBL/GenBank/DDBJ databases">
        <authorList>
            <person name="Smith C.H."/>
        </authorList>
    </citation>
    <scope>NUCLEOTIDE SEQUENCE</scope>
    <source>
        <strain evidence="2">CHS0354</strain>
        <tissue evidence="2">Mantle</tissue>
    </source>
</reference>
<dbReference type="PANTHER" id="PTHR34180">
    <property type="entry name" value="PEPTIDASE C45"/>
    <property type="match status" value="1"/>
</dbReference>
<dbReference type="PANTHER" id="PTHR34180:SF1">
    <property type="entry name" value="BETA-ALANYL-DOPAMINE_CARCININE HYDROLASE"/>
    <property type="match status" value="1"/>
</dbReference>
<feature type="domain" description="Peptidase C45 hydrolase" evidence="1">
    <location>
        <begin position="126"/>
        <end position="372"/>
    </location>
</feature>